<accession>A0A9Y2B870</accession>
<evidence type="ECO:0000313" key="2">
    <source>
        <dbReference type="Proteomes" id="UP001231445"/>
    </source>
</evidence>
<protein>
    <recommendedName>
        <fullName evidence="3">Tetratricopeptide repeat protein</fullName>
    </recommendedName>
</protein>
<evidence type="ECO:0008006" key="3">
    <source>
        <dbReference type="Google" id="ProtNLM"/>
    </source>
</evidence>
<dbReference type="EMBL" id="CP127221">
    <property type="protein sequence ID" value="WIW94850.1"/>
    <property type="molecule type" value="Genomic_DNA"/>
</dbReference>
<reference evidence="1 2" key="1">
    <citation type="submission" date="2023-06" db="EMBL/GenBank/DDBJ databases">
        <title>Altererythrobacter rubellus NBRC 112769 genome.</title>
        <authorList>
            <person name="Zhang K."/>
        </authorList>
    </citation>
    <scope>NUCLEOTIDE SEQUENCE [LARGE SCALE GENOMIC DNA]</scope>
    <source>
        <strain evidence="1 2">NBRC 112769</strain>
    </source>
</reference>
<name>A0A9Y2B870_9SPHN</name>
<proteinExistence type="predicted"/>
<dbReference type="Gene3D" id="1.25.40.10">
    <property type="entry name" value="Tetratricopeptide repeat domain"/>
    <property type="match status" value="1"/>
</dbReference>
<keyword evidence="2" id="KW-1185">Reference proteome</keyword>
<dbReference type="RefSeq" id="WP_285975166.1">
    <property type="nucleotide sequence ID" value="NZ_CP127221.1"/>
</dbReference>
<dbReference type="InterPro" id="IPR011990">
    <property type="entry name" value="TPR-like_helical_dom_sf"/>
</dbReference>
<evidence type="ECO:0000313" key="1">
    <source>
        <dbReference type="EMBL" id="WIW94850.1"/>
    </source>
</evidence>
<dbReference type="AlphaFoldDB" id="A0A9Y2B870"/>
<gene>
    <name evidence="1" type="ORF">QQX03_07660</name>
</gene>
<dbReference type="Proteomes" id="UP001231445">
    <property type="component" value="Chromosome"/>
</dbReference>
<organism evidence="1 2">
    <name type="scientific">Altererythrobacter rubellus</name>
    <dbReference type="NCBI Taxonomy" id="2173831"/>
    <lineage>
        <taxon>Bacteria</taxon>
        <taxon>Pseudomonadati</taxon>
        <taxon>Pseudomonadota</taxon>
        <taxon>Alphaproteobacteria</taxon>
        <taxon>Sphingomonadales</taxon>
        <taxon>Erythrobacteraceae</taxon>
        <taxon>Altererythrobacter</taxon>
    </lineage>
</organism>
<dbReference type="KEGG" id="arue:QQX03_07660"/>
<sequence>MRLFVSPLRARKKPGSSIVLAVALLTGAVMLSGVISDPAHAQRDRKKKDKEPRAEYSKEFIEAFTPLQNAVNANDGSAATVVGQFPAIIALAQSGDEKNALGGLIYNAGVQTREQALQLQGMGLMLQSGKVPTENIGRFNFIAYQLSNAAGDHPGARAYLQAAIVANFNTDSVSVSDMQIAMAESFISESRIAEGLNYLATAIESRKAAGQSVDEAWYRRGLSVAYNNEVVPQVYDFASIWIAAYPSETNWRDAINIVRNLNTYDSGQMLDLMRLSHRVGALKEKYEYIDYVEAADARRLPNEVRRVIEQGYASGIVSRDDIYLSDALGTAKNRIAADEAELPSLERDAGVSGAGVRTVVAAGDAFLSYNEYTKAEVFYTKASTMPGADKNEILTRLGISQLEQGKFDAAMESFAQVGGNRLPIARLWTAYTTQKAAAVATVSEPEVPAVAEPEAQTS</sequence>